<dbReference type="PANTHER" id="PTHR11474:SF126">
    <property type="entry name" value="TYROSINASE-LIKE PROTEIN TYR-1-RELATED"/>
    <property type="match status" value="1"/>
</dbReference>
<evidence type="ECO:0000259" key="4">
    <source>
        <dbReference type="PROSITE" id="PS00497"/>
    </source>
</evidence>
<evidence type="ECO:0000313" key="7">
    <source>
        <dbReference type="Proteomes" id="UP001186944"/>
    </source>
</evidence>
<evidence type="ECO:0000256" key="1">
    <source>
        <dbReference type="ARBA" id="ARBA00022723"/>
    </source>
</evidence>
<dbReference type="InterPro" id="IPR002227">
    <property type="entry name" value="Tyrosinase_Cu-bd"/>
</dbReference>
<dbReference type="Pfam" id="PF00264">
    <property type="entry name" value="Tyrosinase"/>
    <property type="match status" value="2"/>
</dbReference>
<keyword evidence="7" id="KW-1185">Reference proteome</keyword>
<dbReference type="PROSITE" id="PS00210">
    <property type="entry name" value="HEMOCYANIN_2"/>
    <property type="match status" value="1"/>
</dbReference>
<dbReference type="PANTHER" id="PTHR11474">
    <property type="entry name" value="TYROSINASE FAMILY MEMBER"/>
    <property type="match status" value="1"/>
</dbReference>
<name>A0AA88Y482_PINIB</name>
<dbReference type="EMBL" id="VSWD01000009">
    <property type="protein sequence ID" value="KAK3092238.1"/>
    <property type="molecule type" value="Genomic_DNA"/>
</dbReference>
<organism evidence="6 7">
    <name type="scientific">Pinctada imbricata</name>
    <name type="common">Atlantic pearl-oyster</name>
    <name type="synonym">Pinctada martensii</name>
    <dbReference type="NCBI Taxonomy" id="66713"/>
    <lineage>
        <taxon>Eukaryota</taxon>
        <taxon>Metazoa</taxon>
        <taxon>Spiralia</taxon>
        <taxon>Lophotrochozoa</taxon>
        <taxon>Mollusca</taxon>
        <taxon>Bivalvia</taxon>
        <taxon>Autobranchia</taxon>
        <taxon>Pteriomorphia</taxon>
        <taxon>Pterioida</taxon>
        <taxon>Pterioidea</taxon>
        <taxon>Pteriidae</taxon>
        <taxon>Pinctada</taxon>
    </lineage>
</organism>
<evidence type="ECO:0000256" key="2">
    <source>
        <dbReference type="ARBA" id="ARBA00023008"/>
    </source>
</evidence>
<feature type="region of interest" description="Disordered" evidence="3">
    <location>
        <begin position="361"/>
        <end position="384"/>
    </location>
</feature>
<dbReference type="AlphaFoldDB" id="A0AA88Y482"/>
<feature type="domain" description="Tyrosinase copper-binding" evidence="5">
    <location>
        <begin position="236"/>
        <end position="247"/>
    </location>
</feature>
<comment type="caution">
    <text evidence="6">The sequence shown here is derived from an EMBL/GenBank/DDBJ whole genome shotgun (WGS) entry which is preliminary data.</text>
</comment>
<reference evidence="6" key="1">
    <citation type="submission" date="2019-08" db="EMBL/GenBank/DDBJ databases">
        <title>The improved chromosome-level genome for the pearl oyster Pinctada fucata martensii using PacBio sequencing and Hi-C.</title>
        <authorList>
            <person name="Zheng Z."/>
        </authorList>
    </citation>
    <scope>NUCLEOTIDE SEQUENCE</scope>
    <source>
        <strain evidence="6">ZZ-2019</strain>
        <tissue evidence="6">Adductor muscle</tissue>
    </source>
</reference>
<dbReference type="Proteomes" id="UP001186944">
    <property type="component" value="Unassembled WGS sequence"/>
</dbReference>
<proteinExistence type="predicted"/>
<evidence type="ECO:0000256" key="3">
    <source>
        <dbReference type="SAM" id="MobiDB-lite"/>
    </source>
</evidence>
<evidence type="ECO:0000313" key="6">
    <source>
        <dbReference type="EMBL" id="KAK3092238.1"/>
    </source>
</evidence>
<dbReference type="GO" id="GO:0016491">
    <property type="term" value="F:oxidoreductase activity"/>
    <property type="evidence" value="ECO:0007669"/>
    <property type="project" value="InterPro"/>
</dbReference>
<dbReference type="Gene3D" id="1.10.1280.10">
    <property type="entry name" value="Di-copper center containing domain from catechol oxidase"/>
    <property type="match status" value="1"/>
</dbReference>
<protein>
    <recommendedName>
        <fullName evidence="4 5">Tyrosinase copper-binding domain-containing protein</fullName>
    </recommendedName>
</protein>
<evidence type="ECO:0000259" key="5">
    <source>
        <dbReference type="PROSITE" id="PS00498"/>
    </source>
</evidence>
<dbReference type="InterPro" id="IPR008922">
    <property type="entry name" value="Di-copper_centre_dom_sf"/>
</dbReference>
<dbReference type="InterPro" id="IPR013788">
    <property type="entry name" value="Hemocyanin/hexamerin"/>
</dbReference>
<dbReference type="SUPFAM" id="SSF48056">
    <property type="entry name" value="Di-copper centre-containing domain"/>
    <property type="match status" value="1"/>
</dbReference>
<dbReference type="InterPro" id="IPR050316">
    <property type="entry name" value="Tyrosinase/Hemocyanin"/>
</dbReference>
<keyword evidence="1" id="KW-0479">Metal-binding</keyword>
<dbReference type="PROSITE" id="PS00497">
    <property type="entry name" value="TYROSINASE_1"/>
    <property type="match status" value="1"/>
</dbReference>
<keyword evidence="2" id="KW-0186">Copper</keyword>
<dbReference type="PROSITE" id="PS00498">
    <property type="entry name" value="TYROSINASE_2"/>
    <property type="match status" value="1"/>
</dbReference>
<dbReference type="PRINTS" id="PR00092">
    <property type="entry name" value="TYROSINASE"/>
</dbReference>
<gene>
    <name evidence="6" type="ORF">FSP39_000151</name>
</gene>
<dbReference type="GO" id="GO:0046872">
    <property type="term" value="F:metal ion binding"/>
    <property type="evidence" value="ECO:0007669"/>
    <property type="project" value="UniProtKB-KW"/>
</dbReference>
<feature type="compositionally biased region" description="Polar residues" evidence="3">
    <location>
        <begin position="361"/>
        <end position="378"/>
    </location>
</feature>
<feature type="domain" description="Tyrosinase copper-binding" evidence="4">
    <location>
        <begin position="101"/>
        <end position="118"/>
    </location>
</feature>
<accession>A0AA88Y482</accession>
<sequence length="670" mass="76622">MYQNEPAERIATTCLTNYAWTVTGVRCGDVSPHTLDLIGGLLLPYLCNKKKPKEHRVRKEYRVLSEEERYRFHYALNVLKENGTYDEIAGFHSIAIGGAAHAGPAFLPWHRVYLFILENALRKIDPYVTIPYWDSNLDHNMLPHTDPIYSIIWSPLFVGNGDAVVNTGPFASWNISRNIEARTGDGLISTDELQLLYNLTIISNTTWFRGYCEFLHNLVHVWVGGFMTRIDTAPRDPIFFLHHSYIDYLWWKWQKDNIDRPETWEYPADFNIRPGHNASDILLNLDVGGRNITSGEGYGREWAFDYFTYESAPDCMEGTCVGPYLRCKDQTGKWRDEFSYEHWKWDQVQVTNDTISCVSVSRPNDTSITSDQSGQTGEWSGRKKRSVESKVAADIHASLAHSYAAPLVKSKGIRYPTIEVSEKLDLPESQFYPGAHPGLRVIQGHPVQNDFRINCDQDYHLWAFLPIKVIHLRPYGKMYDSYPVSNGVFDNKLDIYSDIMYKKCSFPKPQNPVSSANCLGDDTGYTRIIIRSDGLNYYGLYHDYVILDDRQPIDGKVGYIGIRRPNKKPTKVMITAHDHCGRICVPKCLKKGSNPPKYVPCSGAIKVDNKAPRLYGNTYGEAVQKYWSTTTGSCPMDRGENVYMIFYCDYKTNWFPWPGASKCKQAKSYG</sequence>